<accession>A0A2N7RXQ2</accession>
<organism evidence="2 3">
    <name type="scientific">Glutamicibacter arilaitensis</name>
    <dbReference type="NCBI Taxonomy" id="256701"/>
    <lineage>
        <taxon>Bacteria</taxon>
        <taxon>Bacillati</taxon>
        <taxon>Actinomycetota</taxon>
        <taxon>Actinomycetes</taxon>
        <taxon>Micrococcales</taxon>
        <taxon>Micrococcaceae</taxon>
        <taxon>Glutamicibacter</taxon>
    </lineage>
</organism>
<feature type="region of interest" description="Disordered" evidence="1">
    <location>
        <begin position="37"/>
        <end position="59"/>
    </location>
</feature>
<evidence type="ECO:0000313" key="3">
    <source>
        <dbReference type="Proteomes" id="UP000235739"/>
    </source>
</evidence>
<sequence>MLVHEAGSVPEEGWPLPPKPPSAIQLRRIQANTGSILDAAGGSAPASFRQQQEENHGRK</sequence>
<dbReference type="Proteomes" id="UP000235739">
    <property type="component" value="Unassembled WGS sequence"/>
</dbReference>
<comment type="caution">
    <text evidence="2">The sequence shown here is derived from an EMBL/GenBank/DDBJ whole genome shotgun (WGS) entry which is preliminary data.</text>
</comment>
<feature type="region of interest" description="Disordered" evidence="1">
    <location>
        <begin position="1"/>
        <end position="21"/>
    </location>
</feature>
<dbReference type="AlphaFoldDB" id="A0A2N7RXQ2"/>
<name>A0A2N7RXQ2_9MICC</name>
<gene>
    <name evidence="2" type="ORF">CIK84_17850</name>
</gene>
<dbReference type="EMBL" id="PNQX01000004">
    <property type="protein sequence ID" value="PMQ18663.1"/>
    <property type="molecule type" value="Genomic_DNA"/>
</dbReference>
<reference evidence="2 3" key="1">
    <citation type="journal article" date="2017" name="Elife">
        <title>Extensive horizontal gene transfer in cheese-associated bacteria.</title>
        <authorList>
            <person name="Bonham K.S."/>
            <person name="Wolfe B.E."/>
            <person name="Dutton R.J."/>
        </authorList>
    </citation>
    <scope>NUCLEOTIDE SEQUENCE [LARGE SCALE GENOMIC DNA]</scope>
    <source>
        <strain evidence="2 3">JB182</strain>
    </source>
</reference>
<evidence type="ECO:0000313" key="2">
    <source>
        <dbReference type="EMBL" id="PMQ18663.1"/>
    </source>
</evidence>
<proteinExistence type="predicted"/>
<protein>
    <submittedName>
        <fullName evidence="2">Uncharacterized protein</fullName>
    </submittedName>
</protein>
<evidence type="ECO:0000256" key="1">
    <source>
        <dbReference type="SAM" id="MobiDB-lite"/>
    </source>
</evidence>